<feature type="transmembrane region" description="Helical" evidence="1">
    <location>
        <begin position="133"/>
        <end position="160"/>
    </location>
</feature>
<evidence type="ECO:0000256" key="1">
    <source>
        <dbReference type="SAM" id="Phobius"/>
    </source>
</evidence>
<evidence type="ECO:0000313" key="3">
    <source>
        <dbReference type="Proteomes" id="UP000070299"/>
    </source>
</evidence>
<sequence>MDMEVQKITIIDAEEISELLKYTANKGIEVSEDILSPLLSSISLQDTDSSNDVELSNSESVENSLSVIIAYSKLTKITAPVTGKTVIHSRKYRQSVRFIKYSAIFFLAISLLNEMVGMYLSDRSIPDDGFWTYVFGIHLYVVTPLSPIFWGGLGSCIFLLKRFSDIAADRTFDTDFIGGWQTRVLLGAILGGVIQYIFDPGFIVESGMDENALAFLVGLSVKVFYGALEKLIDAVAEKLNLDAIRRNKTEQNTFSELIVKRIAAGNLTEEQRNALLGLLDDSKR</sequence>
<gene>
    <name evidence="2" type="ORF">AX660_05925</name>
</gene>
<reference evidence="3" key="1">
    <citation type="submission" date="2016-02" db="EMBL/GenBank/DDBJ databases">
        <authorList>
            <person name="Schultz-Johansen M."/>
            <person name="Glaring M.A."/>
            <person name="Bech P.K."/>
            <person name="Stougaard P."/>
        </authorList>
    </citation>
    <scope>NUCLEOTIDE SEQUENCE [LARGE SCALE GENOMIC DNA]</scope>
    <source>
        <strain evidence="3">S66</strain>
    </source>
</reference>
<accession>A0A136A2Y0</accession>
<dbReference type="EMBL" id="LSNE01000003">
    <property type="protein sequence ID" value="KXI29591.1"/>
    <property type="molecule type" value="Genomic_DNA"/>
</dbReference>
<evidence type="ECO:0000313" key="2">
    <source>
        <dbReference type="EMBL" id="KXI29591.1"/>
    </source>
</evidence>
<keyword evidence="1" id="KW-0812">Transmembrane</keyword>
<dbReference type="Proteomes" id="UP000070299">
    <property type="component" value="Unassembled WGS sequence"/>
</dbReference>
<feature type="transmembrane region" description="Helical" evidence="1">
    <location>
        <begin position="180"/>
        <end position="198"/>
    </location>
</feature>
<keyword evidence="1" id="KW-0472">Membrane</keyword>
<keyword evidence="1" id="KW-1133">Transmembrane helix</keyword>
<dbReference type="STRING" id="1799789.AX660_05925"/>
<keyword evidence="3" id="KW-1185">Reference proteome</keyword>
<name>A0A136A2Y0_9ALTE</name>
<dbReference type="RefSeq" id="WP_068372331.1">
    <property type="nucleotide sequence ID" value="NZ_LSNE01000003.1"/>
</dbReference>
<feature type="transmembrane region" description="Helical" evidence="1">
    <location>
        <begin position="98"/>
        <end position="121"/>
    </location>
</feature>
<comment type="caution">
    <text evidence="2">The sequence shown here is derived from an EMBL/GenBank/DDBJ whole genome shotgun (WGS) entry which is preliminary data.</text>
</comment>
<protein>
    <submittedName>
        <fullName evidence="2">Uncharacterized protein</fullName>
    </submittedName>
</protein>
<dbReference type="AlphaFoldDB" id="A0A136A2Y0"/>
<proteinExistence type="predicted"/>
<dbReference type="OrthoDB" id="7064527at2"/>
<organism evidence="2 3">
    <name type="scientific">Paraglaciecola hydrolytica</name>
    <dbReference type="NCBI Taxonomy" id="1799789"/>
    <lineage>
        <taxon>Bacteria</taxon>
        <taxon>Pseudomonadati</taxon>
        <taxon>Pseudomonadota</taxon>
        <taxon>Gammaproteobacteria</taxon>
        <taxon>Alteromonadales</taxon>
        <taxon>Alteromonadaceae</taxon>
        <taxon>Paraglaciecola</taxon>
    </lineage>
</organism>